<feature type="region of interest" description="Disordered" evidence="1">
    <location>
        <begin position="35"/>
        <end position="67"/>
    </location>
</feature>
<evidence type="ECO:0000313" key="2">
    <source>
        <dbReference type="EMBL" id="RGB75308.1"/>
    </source>
</evidence>
<dbReference type="Proteomes" id="UP000261011">
    <property type="component" value="Unassembled WGS sequence"/>
</dbReference>
<sequence length="67" mass="7723">MKKIITFIFITLALVGCEKKEEDIHPTETKTTIIEIDKDKSNIDSEKEESEENNTSDENYLKDSNTN</sequence>
<gene>
    <name evidence="2" type="ORF">DXA39_07145</name>
</gene>
<feature type="compositionally biased region" description="Acidic residues" evidence="1">
    <location>
        <begin position="46"/>
        <end position="55"/>
    </location>
</feature>
<dbReference type="PROSITE" id="PS51257">
    <property type="entry name" value="PROKAR_LIPOPROTEIN"/>
    <property type="match status" value="1"/>
</dbReference>
<accession>A0A3E2TGH1</accession>
<organism evidence="2 3">
    <name type="scientific">Anaerococcus nagyae</name>
    <dbReference type="NCBI Taxonomy" id="1755241"/>
    <lineage>
        <taxon>Bacteria</taxon>
        <taxon>Bacillati</taxon>
        <taxon>Bacillota</taxon>
        <taxon>Tissierellia</taxon>
        <taxon>Tissierellales</taxon>
        <taxon>Peptoniphilaceae</taxon>
        <taxon>Anaerococcus</taxon>
    </lineage>
</organism>
<reference evidence="2 3" key="1">
    <citation type="submission" date="2018-08" db="EMBL/GenBank/DDBJ databases">
        <title>A genome reference for cultivated species of the human gut microbiota.</title>
        <authorList>
            <person name="Zou Y."/>
            <person name="Xue W."/>
            <person name="Luo G."/>
        </authorList>
    </citation>
    <scope>NUCLEOTIDE SEQUENCE [LARGE SCALE GENOMIC DNA]</scope>
    <source>
        <strain evidence="2 3">OF01-3</strain>
    </source>
</reference>
<dbReference type="RefSeq" id="WP_117522028.1">
    <property type="nucleotide sequence ID" value="NZ_AP031484.1"/>
</dbReference>
<protein>
    <recommendedName>
        <fullName evidence="4">Lipoprotein</fullName>
    </recommendedName>
</protein>
<proteinExistence type="predicted"/>
<feature type="compositionally biased region" description="Basic and acidic residues" evidence="1">
    <location>
        <begin position="35"/>
        <end position="45"/>
    </location>
</feature>
<evidence type="ECO:0000256" key="1">
    <source>
        <dbReference type="SAM" id="MobiDB-lite"/>
    </source>
</evidence>
<dbReference type="EMBL" id="QVEU01000006">
    <property type="protein sequence ID" value="RGB75308.1"/>
    <property type="molecule type" value="Genomic_DNA"/>
</dbReference>
<evidence type="ECO:0000313" key="3">
    <source>
        <dbReference type="Proteomes" id="UP000261011"/>
    </source>
</evidence>
<comment type="caution">
    <text evidence="2">The sequence shown here is derived from an EMBL/GenBank/DDBJ whole genome shotgun (WGS) entry which is preliminary data.</text>
</comment>
<dbReference type="AlphaFoldDB" id="A0A3E2TGH1"/>
<name>A0A3E2TGH1_9FIRM</name>
<evidence type="ECO:0008006" key="4">
    <source>
        <dbReference type="Google" id="ProtNLM"/>
    </source>
</evidence>
<keyword evidence="3" id="KW-1185">Reference proteome</keyword>